<organism evidence="2">
    <name type="scientific">Laccaria bicolor (strain S238N-H82 / ATCC MYA-4686)</name>
    <name type="common">Bicoloured deceiver</name>
    <name type="synonym">Laccaria laccata var. bicolor</name>
    <dbReference type="NCBI Taxonomy" id="486041"/>
    <lineage>
        <taxon>Eukaryota</taxon>
        <taxon>Fungi</taxon>
        <taxon>Dikarya</taxon>
        <taxon>Basidiomycota</taxon>
        <taxon>Agaricomycotina</taxon>
        <taxon>Agaricomycetes</taxon>
        <taxon>Agaricomycetidae</taxon>
        <taxon>Agaricales</taxon>
        <taxon>Agaricineae</taxon>
        <taxon>Hydnangiaceae</taxon>
        <taxon>Laccaria</taxon>
    </lineage>
</organism>
<dbReference type="RefSeq" id="XP_001876469.1">
    <property type="nucleotide sequence ID" value="XM_001876434.1"/>
</dbReference>
<dbReference type="AlphaFoldDB" id="B0CZS7"/>
<accession>B0CZS7</accession>
<dbReference type="OrthoDB" id="3049142at2759"/>
<sequence>MLELPTNRQLYLPSMQGENFEQFVILLGYRYHPAIICWGCKLRWIPYGIHFSFANPFQLIQGCWIVKINEHLTGCVCHIFVCLNQANTCSGHARDEFIHKHFNGRRDPNKKAKRWLMTCKYCPSDVAKEIVHRDSCCLKHIGKTNREDSCKNVPAEVRLEAACLLMRKGGIEEIQVSDGESDVVEIVDRSAEKKKKVNSGEAVAVKHPIEAFLDQSLSVEEMDKANLRILSHLISLHLNMEQLLLAEEARAFAEDVQRLEGRNNLTYLMDGWEDSCRSVTVCNKPNKGTTTFICYQALVDSLLIH</sequence>
<dbReference type="EMBL" id="DS547094">
    <property type="protein sequence ID" value="EDR12205.1"/>
    <property type="molecule type" value="Genomic_DNA"/>
</dbReference>
<dbReference type="KEGG" id="lbc:LACBIDRAFT_323304"/>
<dbReference type="Proteomes" id="UP000001194">
    <property type="component" value="Unassembled WGS sequence"/>
</dbReference>
<protein>
    <submittedName>
        <fullName evidence="1">Predicted protein</fullName>
    </submittedName>
</protein>
<reference evidence="1 2" key="1">
    <citation type="journal article" date="2008" name="Nature">
        <title>The genome of Laccaria bicolor provides insights into mycorrhizal symbiosis.</title>
        <authorList>
            <person name="Martin F."/>
            <person name="Aerts A."/>
            <person name="Ahren D."/>
            <person name="Brun A."/>
            <person name="Danchin E.G.J."/>
            <person name="Duchaussoy F."/>
            <person name="Gibon J."/>
            <person name="Kohler A."/>
            <person name="Lindquist E."/>
            <person name="Pereda V."/>
            <person name="Salamov A."/>
            <person name="Shapiro H.J."/>
            <person name="Wuyts J."/>
            <person name="Blaudez D."/>
            <person name="Buee M."/>
            <person name="Brokstein P."/>
            <person name="Canbaeck B."/>
            <person name="Cohen D."/>
            <person name="Courty P.E."/>
            <person name="Coutinho P.M."/>
            <person name="Delaruelle C."/>
            <person name="Detter J.C."/>
            <person name="Deveau A."/>
            <person name="DiFazio S."/>
            <person name="Duplessis S."/>
            <person name="Fraissinet-Tachet L."/>
            <person name="Lucic E."/>
            <person name="Frey-Klett P."/>
            <person name="Fourrey C."/>
            <person name="Feussner I."/>
            <person name="Gay G."/>
            <person name="Grimwood J."/>
            <person name="Hoegger P.J."/>
            <person name="Jain P."/>
            <person name="Kilaru S."/>
            <person name="Labbe J."/>
            <person name="Lin Y.C."/>
            <person name="Legue V."/>
            <person name="Le Tacon F."/>
            <person name="Marmeisse R."/>
            <person name="Melayah D."/>
            <person name="Montanini B."/>
            <person name="Muratet M."/>
            <person name="Nehls U."/>
            <person name="Niculita-Hirzel H."/>
            <person name="Oudot-Le Secq M.P."/>
            <person name="Peter M."/>
            <person name="Quesneville H."/>
            <person name="Rajashekar B."/>
            <person name="Reich M."/>
            <person name="Rouhier N."/>
            <person name="Schmutz J."/>
            <person name="Yin T."/>
            <person name="Chalot M."/>
            <person name="Henrissat B."/>
            <person name="Kuees U."/>
            <person name="Lucas S."/>
            <person name="Van de Peer Y."/>
            <person name="Podila G.K."/>
            <person name="Polle A."/>
            <person name="Pukkila P.J."/>
            <person name="Richardson P.M."/>
            <person name="Rouze P."/>
            <person name="Sanders I.R."/>
            <person name="Stajich J.E."/>
            <person name="Tunlid A."/>
            <person name="Tuskan G."/>
            <person name="Grigoriev I.V."/>
        </authorList>
    </citation>
    <scope>NUCLEOTIDE SEQUENCE [LARGE SCALE GENOMIC DNA]</scope>
    <source>
        <strain evidence="2">S238N-H82 / ATCC MYA-4686</strain>
    </source>
</reference>
<dbReference type="HOGENOM" id="CLU_912368_0_0_1"/>
<evidence type="ECO:0000313" key="1">
    <source>
        <dbReference type="EMBL" id="EDR12205.1"/>
    </source>
</evidence>
<name>B0CZS7_LACBS</name>
<dbReference type="InParanoid" id="B0CZS7"/>
<keyword evidence="2" id="KW-1185">Reference proteome</keyword>
<proteinExistence type="predicted"/>
<evidence type="ECO:0000313" key="2">
    <source>
        <dbReference type="Proteomes" id="UP000001194"/>
    </source>
</evidence>
<dbReference type="GeneID" id="6072726"/>
<gene>
    <name evidence="1" type="ORF">LACBIDRAFT_323304</name>
</gene>